<accession>A0ABV9E6H0</accession>
<organism evidence="2 3">
    <name type="scientific">Sphaerisporangium corydalis</name>
    <dbReference type="NCBI Taxonomy" id="1441875"/>
    <lineage>
        <taxon>Bacteria</taxon>
        <taxon>Bacillati</taxon>
        <taxon>Actinomycetota</taxon>
        <taxon>Actinomycetes</taxon>
        <taxon>Streptosporangiales</taxon>
        <taxon>Streptosporangiaceae</taxon>
        <taxon>Sphaerisporangium</taxon>
    </lineage>
</organism>
<comment type="caution">
    <text evidence="2">The sequence shown here is derived from an EMBL/GenBank/DDBJ whole genome shotgun (WGS) entry which is preliminary data.</text>
</comment>
<dbReference type="InterPro" id="IPR007278">
    <property type="entry name" value="DUF397"/>
</dbReference>
<reference evidence="3" key="1">
    <citation type="journal article" date="2019" name="Int. J. Syst. Evol. Microbiol.">
        <title>The Global Catalogue of Microorganisms (GCM) 10K type strain sequencing project: providing services to taxonomists for standard genome sequencing and annotation.</title>
        <authorList>
            <consortium name="The Broad Institute Genomics Platform"/>
            <consortium name="The Broad Institute Genome Sequencing Center for Infectious Disease"/>
            <person name="Wu L."/>
            <person name="Ma J."/>
        </authorList>
    </citation>
    <scope>NUCLEOTIDE SEQUENCE [LARGE SCALE GENOMIC DNA]</scope>
    <source>
        <strain evidence="3">CCUG 49560</strain>
    </source>
</reference>
<feature type="domain" description="DUF397" evidence="1">
    <location>
        <begin position="8"/>
        <end position="61"/>
    </location>
</feature>
<dbReference type="RefSeq" id="WP_262841777.1">
    <property type="nucleotide sequence ID" value="NZ_JANZYP010000007.1"/>
</dbReference>
<sequence length="67" mass="7198">MASDLRSARWRKSSFSADQGNCIEVTLSVPGVIGVRDSKDPSGAILALVPDEWSKFLTSIKSGNFPT</sequence>
<proteinExistence type="predicted"/>
<keyword evidence="3" id="KW-1185">Reference proteome</keyword>
<evidence type="ECO:0000313" key="2">
    <source>
        <dbReference type="EMBL" id="MFC4584470.1"/>
    </source>
</evidence>
<dbReference type="Proteomes" id="UP001595891">
    <property type="component" value="Unassembled WGS sequence"/>
</dbReference>
<evidence type="ECO:0000259" key="1">
    <source>
        <dbReference type="Pfam" id="PF04149"/>
    </source>
</evidence>
<name>A0ABV9E6H0_9ACTN</name>
<gene>
    <name evidence="2" type="ORF">ACFO8L_00185</name>
</gene>
<dbReference type="Pfam" id="PF04149">
    <property type="entry name" value="DUF397"/>
    <property type="match status" value="1"/>
</dbReference>
<evidence type="ECO:0000313" key="3">
    <source>
        <dbReference type="Proteomes" id="UP001595891"/>
    </source>
</evidence>
<dbReference type="EMBL" id="JBHSFN010000001">
    <property type="protein sequence ID" value="MFC4584470.1"/>
    <property type="molecule type" value="Genomic_DNA"/>
</dbReference>
<protein>
    <submittedName>
        <fullName evidence="2">DUF397 domain-containing protein</fullName>
    </submittedName>
</protein>